<reference evidence="7 8" key="1">
    <citation type="submission" date="2019-03" db="EMBL/GenBank/DDBJ databases">
        <title>Genomic Encyclopedia of Type Strains, Phase IV (KMG-IV): sequencing the most valuable type-strain genomes for metagenomic binning, comparative biology and taxonomic classification.</title>
        <authorList>
            <person name="Goeker M."/>
        </authorList>
    </citation>
    <scope>NUCLEOTIDE SEQUENCE [LARGE SCALE GENOMIC DNA]</scope>
    <source>
        <strain evidence="7 8">DSM 18401</strain>
    </source>
</reference>
<evidence type="ECO:0000259" key="6">
    <source>
        <dbReference type="Pfam" id="PF01494"/>
    </source>
</evidence>
<evidence type="ECO:0000313" key="8">
    <source>
        <dbReference type="Proteomes" id="UP000295351"/>
    </source>
</evidence>
<evidence type="ECO:0000256" key="3">
    <source>
        <dbReference type="ARBA" id="ARBA00022827"/>
    </source>
</evidence>
<dbReference type="GO" id="GO:0071949">
    <property type="term" value="F:FAD binding"/>
    <property type="evidence" value="ECO:0007669"/>
    <property type="project" value="InterPro"/>
</dbReference>
<evidence type="ECO:0000256" key="5">
    <source>
        <dbReference type="ARBA" id="ARBA00023033"/>
    </source>
</evidence>
<gene>
    <name evidence="7" type="ORF">EV665_1356</name>
</gene>
<dbReference type="InterPro" id="IPR002938">
    <property type="entry name" value="FAD-bd"/>
</dbReference>
<dbReference type="Gene3D" id="3.50.50.60">
    <property type="entry name" value="FAD/NAD(P)-binding domain"/>
    <property type="match status" value="1"/>
</dbReference>
<dbReference type="InterPro" id="IPR050493">
    <property type="entry name" value="FAD-dep_Monooxygenase_BioMet"/>
</dbReference>
<sequence>MPSVKSASIVGAGIAGLTAALALARKGIAVHVLEQAPALEEVGAGLQLSPNASRILTQLGLLDALAARWSEPDHILLSSGHALAPLASVPAGAAARGRWGAPYGVLHRASLQAVLLDAVSREPLCTLTTGRRIETAEHALEQVQQRRAAALHPELRETEGPGRFHGSQKNENDLVAAPADLVIAADGVWSQLRQGVPGALPARYSGTIAWRFLVPYGAAPPFLNPRTVTAFLGPQAHLVAYPLAEAQAFNIVALHAHRQAPAAGWSRKGDAAARARLLDAFSGWHADIRQLLAEARDPLMWPLFECPDGAWTDGGKTVLIGDAAHAMTPFAAQGAAMAIEDAALLANRLARASDTGQALRHFEATRRERIARVRSRGAFNRFAYHARGPIALTRNLVLSLRGPESLAADLDWLYGYRTPD</sequence>
<dbReference type="GO" id="GO:0004497">
    <property type="term" value="F:monooxygenase activity"/>
    <property type="evidence" value="ECO:0007669"/>
    <property type="project" value="UniProtKB-KW"/>
</dbReference>
<keyword evidence="3" id="KW-0274">FAD</keyword>
<dbReference type="InterPro" id="IPR036188">
    <property type="entry name" value="FAD/NAD-bd_sf"/>
</dbReference>
<keyword evidence="4" id="KW-0560">Oxidoreductase</keyword>
<evidence type="ECO:0000256" key="1">
    <source>
        <dbReference type="ARBA" id="ARBA00001974"/>
    </source>
</evidence>
<keyword evidence="8" id="KW-1185">Reference proteome</keyword>
<dbReference type="PANTHER" id="PTHR13789">
    <property type="entry name" value="MONOOXYGENASE"/>
    <property type="match status" value="1"/>
</dbReference>
<accession>A0A4V2RFZ4</accession>
<comment type="caution">
    <text evidence="7">The sequence shown here is derived from an EMBL/GenBank/DDBJ whole genome shotgun (WGS) entry which is preliminary data.</text>
</comment>
<dbReference type="PANTHER" id="PTHR13789:SF318">
    <property type="entry name" value="GERANYLGERANYL DIPHOSPHATE REDUCTASE"/>
    <property type="match status" value="1"/>
</dbReference>
<comment type="cofactor">
    <cofactor evidence="1">
        <name>FAD</name>
        <dbReference type="ChEBI" id="CHEBI:57692"/>
    </cofactor>
</comment>
<evidence type="ECO:0000256" key="4">
    <source>
        <dbReference type="ARBA" id="ARBA00023002"/>
    </source>
</evidence>
<feature type="domain" description="FAD-binding" evidence="6">
    <location>
        <begin position="8"/>
        <end position="372"/>
    </location>
</feature>
<dbReference type="RefSeq" id="WP_133036820.1">
    <property type="nucleotide sequence ID" value="NZ_BAABEI010000012.1"/>
</dbReference>
<evidence type="ECO:0000313" key="7">
    <source>
        <dbReference type="EMBL" id="TCN34480.1"/>
    </source>
</evidence>
<dbReference type="EMBL" id="SLVX01000035">
    <property type="protein sequence ID" value="TCN34480.1"/>
    <property type="molecule type" value="Genomic_DNA"/>
</dbReference>
<dbReference type="Pfam" id="PF01494">
    <property type="entry name" value="FAD_binding_3"/>
    <property type="match status" value="1"/>
</dbReference>
<dbReference type="SUPFAM" id="SSF54373">
    <property type="entry name" value="FAD-linked reductases, C-terminal domain"/>
    <property type="match status" value="1"/>
</dbReference>
<dbReference type="AlphaFoldDB" id="A0A4V2RFZ4"/>
<keyword evidence="2" id="KW-0285">Flavoprotein</keyword>
<dbReference type="PRINTS" id="PR00420">
    <property type="entry name" value="RNGMNOXGNASE"/>
</dbReference>
<name>A0A4V2RFZ4_SHIGR</name>
<keyword evidence="5" id="KW-0503">Monooxygenase</keyword>
<protein>
    <submittedName>
        <fullName evidence="7">Salicylate hydroxylase</fullName>
    </submittedName>
</protein>
<organism evidence="7 8">
    <name type="scientific">Shinella granuli</name>
    <dbReference type="NCBI Taxonomy" id="323621"/>
    <lineage>
        <taxon>Bacteria</taxon>
        <taxon>Pseudomonadati</taxon>
        <taxon>Pseudomonadota</taxon>
        <taxon>Alphaproteobacteria</taxon>
        <taxon>Hyphomicrobiales</taxon>
        <taxon>Rhizobiaceae</taxon>
        <taxon>Shinella</taxon>
    </lineage>
</organism>
<dbReference type="SUPFAM" id="SSF51905">
    <property type="entry name" value="FAD/NAD(P)-binding domain"/>
    <property type="match status" value="1"/>
</dbReference>
<proteinExistence type="predicted"/>
<dbReference type="Proteomes" id="UP000295351">
    <property type="component" value="Unassembled WGS sequence"/>
</dbReference>
<evidence type="ECO:0000256" key="2">
    <source>
        <dbReference type="ARBA" id="ARBA00022630"/>
    </source>
</evidence>